<keyword evidence="2" id="KW-1185">Reference proteome</keyword>
<gene>
    <name evidence="1" type="ORF">K3G42_027472</name>
</gene>
<sequence length="135" mass="15008">MSAGLELSKVIVAVVLAEKLPLRQEKIDRLWCEKKNLDIANTFLENFTSCIESLVDMRGPDCENTTLTLMTKGMINDHNNSKENALEGKTEISSVGMGFRPVNSDQSLVVKEMNLSNGLDLFNKVSMDKVLEADE</sequence>
<dbReference type="Proteomes" id="UP000827872">
    <property type="component" value="Linkage Group LG04"/>
</dbReference>
<reference evidence="1" key="1">
    <citation type="submission" date="2021-08" db="EMBL/GenBank/DDBJ databases">
        <title>The first chromosome-level gecko genome reveals the dynamic sex chromosomes of Neotropical dwarf geckos (Sphaerodactylidae: Sphaerodactylus).</title>
        <authorList>
            <person name="Pinto B.J."/>
            <person name="Keating S.E."/>
            <person name="Gamble T."/>
        </authorList>
    </citation>
    <scope>NUCLEOTIDE SEQUENCE</scope>
    <source>
        <strain evidence="1">TG3544</strain>
    </source>
</reference>
<name>A0ACB8FK26_9SAUR</name>
<proteinExistence type="predicted"/>
<evidence type="ECO:0000313" key="2">
    <source>
        <dbReference type="Proteomes" id="UP000827872"/>
    </source>
</evidence>
<protein>
    <submittedName>
        <fullName evidence="1">Uncharacterized protein</fullName>
    </submittedName>
</protein>
<evidence type="ECO:0000313" key="1">
    <source>
        <dbReference type="EMBL" id="KAH8005446.1"/>
    </source>
</evidence>
<accession>A0ACB8FK26</accession>
<comment type="caution">
    <text evidence="1">The sequence shown here is derived from an EMBL/GenBank/DDBJ whole genome shotgun (WGS) entry which is preliminary data.</text>
</comment>
<organism evidence="1 2">
    <name type="scientific">Sphaerodactylus townsendi</name>
    <dbReference type="NCBI Taxonomy" id="933632"/>
    <lineage>
        <taxon>Eukaryota</taxon>
        <taxon>Metazoa</taxon>
        <taxon>Chordata</taxon>
        <taxon>Craniata</taxon>
        <taxon>Vertebrata</taxon>
        <taxon>Euteleostomi</taxon>
        <taxon>Lepidosauria</taxon>
        <taxon>Squamata</taxon>
        <taxon>Bifurcata</taxon>
        <taxon>Gekkota</taxon>
        <taxon>Sphaerodactylidae</taxon>
        <taxon>Sphaerodactylus</taxon>
    </lineage>
</organism>
<dbReference type="EMBL" id="CM037617">
    <property type="protein sequence ID" value="KAH8005446.1"/>
    <property type="molecule type" value="Genomic_DNA"/>
</dbReference>